<dbReference type="Pfam" id="PF01926">
    <property type="entry name" value="MMR_HSR1"/>
    <property type="match status" value="2"/>
</dbReference>
<dbReference type="PANTHER" id="PTHR43834:SF6">
    <property type="entry name" value="GTPASE DER"/>
    <property type="match status" value="1"/>
</dbReference>
<keyword evidence="4 10" id="KW-0677">Repeat</keyword>
<feature type="binding site" evidence="8">
    <location>
        <begin position="254"/>
        <end position="258"/>
    </location>
    <ligand>
        <name>GTP</name>
        <dbReference type="ChEBI" id="CHEBI:37565"/>
        <label>2</label>
    </ligand>
</feature>
<dbReference type="InterPro" id="IPR005225">
    <property type="entry name" value="Small_GTP-bd"/>
</dbReference>
<dbReference type="Proteomes" id="UP001628192">
    <property type="component" value="Unassembled WGS sequence"/>
</dbReference>
<evidence type="ECO:0000313" key="13">
    <source>
        <dbReference type="Proteomes" id="UP001628192"/>
    </source>
</evidence>
<accession>A0ABQ0E6J5</accession>
<dbReference type="PROSITE" id="PS51712">
    <property type="entry name" value="G_ENGA"/>
    <property type="match status" value="2"/>
</dbReference>
<proteinExistence type="inferred from homology"/>
<dbReference type="Pfam" id="PF14714">
    <property type="entry name" value="KH_dom-like"/>
    <property type="match status" value="1"/>
</dbReference>
<dbReference type="InterPro" id="IPR006073">
    <property type="entry name" value="GTP-bd"/>
</dbReference>
<dbReference type="CDD" id="cd01894">
    <property type="entry name" value="EngA1"/>
    <property type="match status" value="1"/>
</dbReference>
<comment type="function">
    <text evidence="8 10">GTPase that plays an essential role in the late steps of ribosome biogenesis.</text>
</comment>
<dbReference type="NCBIfam" id="TIGR00231">
    <property type="entry name" value="small_GTP"/>
    <property type="match status" value="2"/>
</dbReference>
<dbReference type="CDD" id="cd01895">
    <property type="entry name" value="EngA2"/>
    <property type="match status" value="1"/>
</dbReference>
<evidence type="ECO:0000256" key="3">
    <source>
        <dbReference type="ARBA" id="ARBA00022517"/>
    </source>
</evidence>
<keyword evidence="6 8" id="KW-0342">GTP-binding</keyword>
<evidence type="ECO:0000256" key="8">
    <source>
        <dbReference type="HAMAP-Rule" id="MF_00195"/>
    </source>
</evidence>
<name>A0ABQ0E6J5_9BACT</name>
<dbReference type="InterPro" id="IPR027417">
    <property type="entry name" value="P-loop_NTPase"/>
</dbReference>
<comment type="caution">
    <text evidence="12">The sequence shown here is derived from an EMBL/GenBank/DDBJ whole genome shotgun (WGS) entry which is preliminary data.</text>
</comment>
<organism evidence="12 13">
    <name type="scientific">Desulfovibrio falkowii</name>
    <dbReference type="NCBI Taxonomy" id="3136602"/>
    <lineage>
        <taxon>Bacteria</taxon>
        <taxon>Pseudomonadati</taxon>
        <taxon>Thermodesulfobacteriota</taxon>
        <taxon>Desulfovibrionia</taxon>
        <taxon>Desulfovibrionales</taxon>
        <taxon>Desulfovibrionaceae</taxon>
        <taxon>Desulfovibrio</taxon>
    </lineage>
</organism>
<keyword evidence="3 8" id="KW-0690">Ribosome biogenesis</keyword>
<feature type="domain" description="EngA-type G" evidence="11">
    <location>
        <begin position="201"/>
        <end position="374"/>
    </location>
</feature>
<keyword evidence="5 8" id="KW-0547">Nucleotide-binding</keyword>
<evidence type="ECO:0000313" key="12">
    <source>
        <dbReference type="EMBL" id="GAB1253372.1"/>
    </source>
</evidence>
<evidence type="ECO:0000256" key="9">
    <source>
        <dbReference type="PROSITE-ProRule" id="PRU01049"/>
    </source>
</evidence>
<reference evidence="12 13" key="1">
    <citation type="journal article" date="2025" name="Int. J. Syst. Evol. Microbiol.">
        <title>Desulfovibrio falkowii sp. nov., Porphyromonas miyakawae sp. nov., Mediterraneibacter flintii sp. nov. and Owariibacterium komagatae gen. nov., sp. nov., isolated from human faeces.</title>
        <authorList>
            <person name="Hamaguchi T."/>
            <person name="Ohara M."/>
            <person name="Hisatomi A."/>
            <person name="Sekiguchi K."/>
            <person name="Takeda J.I."/>
            <person name="Ueyama J."/>
            <person name="Ito M."/>
            <person name="Nishiwaki H."/>
            <person name="Ogi T."/>
            <person name="Hirayama M."/>
            <person name="Ohkuma M."/>
            <person name="Sakamoto M."/>
            <person name="Ohno K."/>
        </authorList>
    </citation>
    <scope>NUCLEOTIDE SEQUENCE [LARGE SCALE GENOMIC DNA]</scope>
    <source>
        <strain evidence="12 13">13CB8C</strain>
    </source>
</reference>
<dbReference type="PIRSF" id="PIRSF006485">
    <property type="entry name" value="GTP-binding_EngA"/>
    <property type="match status" value="1"/>
</dbReference>
<keyword evidence="13" id="KW-1185">Reference proteome</keyword>
<dbReference type="InterPro" id="IPR032859">
    <property type="entry name" value="KH_dom-like"/>
</dbReference>
<dbReference type="NCBIfam" id="TIGR03594">
    <property type="entry name" value="GTPase_EngA"/>
    <property type="match status" value="1"/>
</dbReference>
<dbReference type="Gene3D" id="3.40.50.300">
    <property type="entry name" value="P-loop containing nucleotide triphosphate hydrolases"/>
    <property type="match status" value="2"/>
</dbReference>
<dbReference type="PANTHER" id="PTHR43834">
    <property type="entry name" value="GTPASE DER"/>
    <property type="match status" value="1"/>
</dbReference>
<feature type="binding site" evidence="8">
    <location>
        <begin position="22"/>
        <end position="29"/>
    </location>
    <ligand>
        <name>GTP</name>
        <dbReference type="ChEBI" id="CHEBI:37565"/>
        <label>1</label>
    </ligand>
</feature>
<dbReference type="EMBL" id="BAAFSG010000001">
    <property type="protein sequence ID" value="GAB1253372.1"/>
    <property type="molecule type" value="Genomic_DNA"/>
</dbReference>
<evidence type="ECO:0000256" key="1">
    <source>
        <dbReference type="ARBA" id="ARBA00008279"/>
    </source>
</evidence>
<evidence type="ECO:0000256" key="2">
    <source>
        <dbReference type="ARBA" id="ARBA00020953"/>
    </source>
</evidence>
<dbReference type="SUPFAM" id="SSF52540">
    <property type="entry name" value="P-loop containing nucleoside triphosphate hydrolases"/>
    <property type="match status" value="2"/>
</dbReference>
<dbReference type="HAMAP" id="MF_00195">
    <property type="entry name" value="GTPase_Der"/>
    <property type="match status" value="1"/>
</dbReference>
<dbReference type="InterPro" id="IPR016484">
    <property type="entry name" value="GTPase_Der"/>
</dbReference>
<feature type="binding site" evidence="8">
    <location>
        <begin position="70"/>
        <end position="74"/>
    </location>
    <ligand>
        <name>GTP</name>
        <dbReference type="ChEBI" id="CHEBI:37565"/>
        <label>1</label>
    </ligand>
</feature>
<feature type="binding site" evidence="8">
    <location>
        <begin position="207"/>
        <end position="214"/>
    </location>
    <ligand>
        <name>GTP</name>
        <dbReference type="ChEBI" id="CHEBI:37565"/>
        <label>2</label>
    </ligand>
</feature>
<feature type="binding site" evidence="8">
    <location>
        <begin position="319"/>
        <end position="322"/>
    </location>
    <ligand>
        <name>GTP</name>
        <dbReference type="ChEBI" id="CHEBI:37565"/>
        <label>2</label>
    </ligand>
</feature>
<comment type="similarity">
    <text evidence="1 8 9 10">Belongs to the TRAFAC class TrmE-Era-EngA-EngB-Septin-like GTPase superfamily. EngA (Der) GTPase family.</text>
</comment>
<evidence type="ECO:0000256" key="7">
    <source>
        <dbReference type="ARBA" id="ARBA00032345"/>
    </source>
</evidence>
<evidence type="ECO:0000256" key="10">
    <source>
        <dbReference type="RuleBase" id="RU004481"/>
    </source>
</evidence>
<comment type="subunit">
    <text evidence="8">Associates with the 50S ribosomal subunit.</text>
</comment>
<feature type="binding site" evidence="8">
    <location>
        <begin position="143"/>
        <end position="146"/>
    </location>
    <ligand>
        <name>GTP</name>
        <dbReference type="ChEBI" id="CHEBI:37565"/>
        <label>1</label>
    </ligand>
</feature>
<evidence type="ECO:0000256" key="4">
    <source>
        <dbReference type="ARBA" id="ARBA00022737"/>
    </source>
</evidence>
<gene>
    <name evidence="8 12" type="primary">der</name>
    <name evidence="12" type="ORF">Defa_08590</name>
</gene>
<evidence type="ECO:0000256" key="6">
    <source>
        <dbReference type="ARBA" id="ARBA00023134"/>
    </source>
</evidence>
<protein>
    <recommendedName>
        <fullName evidence="2 8">GTPase Der</fullName>
    </recommendedName>
    <alternativeName>
        <fullName evidence="7 8">GTP-binding protein EngA</fullName>
    </alternativeName>
</protein>
<sequence length="464" mass="51472">MRQGRNKVTAMAETLPRIILVGRPNVGKSTLFNRLIRSNRAITHDRPGVTRDRMEGVVRRKGLPAFGIVDTGGITLDAHAMVVEGPEGIRGFEQDILDQTEAAMKDAAAVAFVVDGRDGLLPLDEHLAAHVRRKGLPTICVVNKVDGAEREDEQLAEFHILGFPLLAVSAEHGHNIRALVEDLADLLPEESSEEPPAPPALRLAMLGRPNAGKSSLINALSGEERMIVSDVAGTTRDSVDVRFCRNGKDYVFVDTAGVRRRTKITDSVEKYSVNSAIKSSTKADVTLLTLDAAEGVSQQDKRLMDMLNTRKTPFMVLINKCDLAPRNALDQLKKNISQMLAFCPHVPVMPVSALTGKDLEKILPLAQRIHEECSIRIPTGRLNRAMEEVLTRHQPPVVKRARAKFFYLTQAESEPPTFVFFVSDATRVPESYSRYLERALRKIFGIVHAPMRLHLRSSHKKKEK</sequence>
<feature type="domain" description="EngA-type G" evidence="11">
    <location>
        <begin position="16"/>
        <end position="191"/>
    </location>
</feature>
<evidence type="ECO:0000259" key="11">
    <source>
        <dbReference type="PROSITE" id="PS51712"/>
    </source>
</evidence>
<dbReference type="InterPro" id="IPR031166">
    <property type="entry name" value="G_ENGA"/>
</dbReference>
<evidence type="ECO:0000256" key="5">
    <source>
        <dbReference type="ARBA" id="ARBA00022741"/>
    </source>
</evidence>
<dbReference type="InterPro" id="IPR015946">
    <property type="entry name" value="KH_dom-like_a/b"/>
</dbReference>
<dbReference type="Gene3D" id="3.30.300.20">
    <property type="match status" value="1"/>
</dbReference>